<proteinExistence type="predicted"/>
<evidence type="ECO:0000313" key="3">
    <source>
        <dbReference type="EMBL" id="AVX06223.1"/>
    </source>
</evidence>
<dbReference type="Gene3D" id="3.40.50.10180">
    <property type="entry name" value="Glycerate kinase, MOFRL-like N-terminal domain"/>
    <property type="match status" value="1"/>
</dbReference>
<dbReference type="Gene3D" id="3.40.1480.10">
    <property type="entry name" value="MOFRL domain"/>
    <property type="match status" value="1"/>
</dbReference>
<evidence type="ECO:0000259" key="2">
    <source>
        <dbReference type="Pfam" id="PF13660"/>
    </source>
</evidence>
<dbReference type="PANTHER" id="PTHR12227:SF0">
    <property type="entry name" value="GLYCERATE KINASE"/>
    <property type="match status" value="1"/>
</dbReference>
<dbReference type="RefSeq" id="WP_117397153.1">
    <property type="nucleotide sequence ID" value="NZ_CP021332.1"/>
</dbReference>
<dbReference type="InterPro" id="IPR038614">
    <property type="entry name" value="GK_N_sf"/>
</dbReference>
<dbReference type="PANTHER" id="PTHR12227">
    <property type="entry name" value="GLYCERATE KINASE"/>
    <property type="match status" value="1"/>
</dbReference>
<dbReference type="Pfam" id="PF13660">
    <property type="entry name" value="DUF4147"/>
    <property type="match status" value="1"/>
</dbReference>
<feature type="domain" description="MOFRL" evidence="1">
    <location>
        <begin position="304"/>
        <end position="408"/>
    </location>
</feature>
<dbReference type="GO" id="GO:0005737">
    <property type="term" value="C:cytoplasm"/>
    <property type="evidence" value="ECO:0007669"/>
    <property type="project" value="TreeGrafter"/>
</dbReference>
<reference evidence="3 4" key="1">
    <citation type="submission" date="2017-05" db="EMBL/GenBank/DDBJ databases">
        <title>Genome Analysis of Maritalea myrionectae HL2708#5.</title>
        <authorList>
            <consortium name="Cotde Inc.-PKNU"/>
            <person name="Jang D."/>
            <person name="Oh H.-M."/>
        </authorList>
    </citation>
    <scope>NUCLEOTIDE SEQUENCE [LARGE SCALE GENOMIC DNA]</scope>
    <source>
        <strain evidence="3 4">HL2708#5</strain>
        <plasmid evidence="4">phl2708y3</plasmid>
    </source>
</reference>
<dbReference type="KEGG" id="mmyr:MXMO3_03720"/>
<sequence length="415" mass="43398">MQSDATRLLKNLFEQAVATADPMNCLAAHLPPPPEGRLIVIGAGKASARMAEAVERHYDQPLEGLVITRYGYGRPTQQIEIVEAAHPVPDQAGVDATRRILHLVDNLTPDDLVLALISGGGSSLLCAPRDGLSLKQKQQINKDLLASGAPISQMNVVRRHLSQVKGGKLAAACAPAQVLGLIISDVPGDDVAVIASGPTVPQPPSADSVSEILERWGIDPAAFAQLPADPDQDFEALKEKVSNKVVAAPSQSLAAAKTVAEQVGCDVLMLGDDLEGEARELGAAHAHKALEIAANRAATQKPLLILSGGECTVTRTGNGVGGPNAEYALAALIALNGNARITLLAADTDGVDGAAEVAGAFVLPDSLQRATDLGRAPQDYLQRNDAHHFFEALGDQFITGPTLTNVNDFRAILIE</sequence>
<dbReference type="Pfam" id="PF05161">
    <property type="entry name" value="MOFRL"/>
    <property type="match status" value="1"/>
</dbReference>
<evidence type="ECO:0000313" key="4">
    <source>
        <dbReference type="Proteomes" id="UP000258927"/>
    </source>
</evidence>
<name>A0A2R4MJR7_9HYPH</name>
<keyword evidence="4" id="KW-1185">Reference proteome</keyword>
<evidence type="ECO:0000259" key="1">
    <source>
        <dbReference type="Pfam" id="PF05161"/>
    </source>
</evidence>
<dbReference type="GO" id="GO:0008887">
    <property type="term" value="F:glycerate kinase activity"/>
    <property type="evidence" value="ECO:0007669"/>
    <property type="project" value="InterPro"/>
</dbReference>
<geneLocation type="plasmid" evidence="4">
    <name>phl2708y3</name>
</geneLocation>
<dbReference type="InterPro" id="IPR039760">
    <property type="entry name" value="MOFRL_protein"/>
</dbReference>
<protein>
    <submittedName>
        <fullName evidence="3">Hydroxypyruvate reductase</fullName>
    </submittedName>
</protein>
<dbReference type="InterPro" id="IPR037035">
    <property type="entry name" value="GK-like_C_sf"/>
</dbReference>
<dbReference type="EMBL" id="CP021332">
    <property type="protein sequence ID" value="AVX06223.1"/>
    <property type="molecule type" value="Genomic_DNA"/>
</dbReference>
<keyword evidence="3" id="KW-0614">Plasmid</keyword>
<accession>A0A2R4MJR7</accession>
<dbReference type="STRING" id="1122213.GCA_000423365_03366"/>
<keyword evidence="3" id="KW-0670">Pyruvate</keyword>
<dbReference type="InterPro" id="IPR007835">
    <property type="entry name" value="MOFRL"/>
</dbReference>
<dbReference type="InterPro" id="IPR025286">
    <property type="entry name" value="MOFRL_assoc_dom"/>
</dbReference>
<dbReference type="Proteomes" id="UP000258927">
    <property type="component" value="Plasmid pHL2708Y3"/>
</dbReference>
<organism evidence="3 4">
    <name type="scientific">Maritalea myrionectae</name>
    <dbReference type="NCBI Taxonomy" id="454601"/>
    <lineage>
        <taxon>Bacteria</taxon>
        <taxon>Pseudomonadati</taxon>
        <taxon>Pseudomonadota</taxon>
        <taxon>Alphaproteobacteria</taxon>
        <taxon>Hyphomicrobiales</taxon>
        <taxon>Devosiaceae</taxon>
        <taxon>Maritalea</taxon>
    </lineage>
</organism>
<dbReference type="SUPFAM" id="SSF82544">
    <property type="entry name" value="GckA/TtuD-like"/>
    <property type="match status" value="1"/>
</dbReference>
<feature type="domain" description="MOFRL-associated" evidence="2">
    <location>
        <begin position="9"/>
        <end position="219"/>
    </location>
</feature>
<gene>
    <name evidence="3" type="ORF">MXMO3_03720</name>
</gene>
<dbReference type="AlphaFoldDB" id="A0A2R4MJR7"/>